<name>E5X262_9BACE</name>
<dbReference type="Pfam" id="PF00753">
    <property type="entry name" value="Lactamase_B"/>
    <property type="match status" value="1"/>
</dbReference>
<reference evidence="2 3" key="1">
    <citation type="submission" date="2010-10" db="EMBL/GenBank/DDBJ databases">
        <title>The Genome Sequence of Bacteroides eggerthii strain 1_2_48FAA.</title>
        <authorList>
            <consortium name="The Broad Institute Genome Sequencing Platform"/>
            <person name="Ward D."/>
            <person name="Earl A."/>
            <person name="Feldgarden M."/>
            <person name="Young S.K."/>
            <person name="Gargeya S."/>
            <person name="Zeng Q."/>
            <person name="Alvarado L."/>
            <person name="Berlin A."/>
            <person name="Bochicchio J."/>
            <person name="Chapman S.B."/>
            <person name="Chen Z."/>
            <person name="Freedman E."/>
            <person name="Gellesch M."/>
            <person name="Goldberg J."/>
            <person name="Griggs A."/>
            <person name="Gujja S."/>
            <person name="Heilman E."/>
            <person name="Heiman D."/>
            <person name="Howarth C."/>
            <person name="Mehta T."/>
            <person name="Neiman D."/>
            <person name="Pearson M."/>
            <person name="Roberts A."/>
            <person name="Saif S."/>
            <person name="Shea T."/>
            <person name="Shenoy N."/>
            <person name="Sisk P."/>
            <person name="Stolte C."/>
            <person name="Sykes S."/>
            <person name="White J."/>
            <person name="Yandava C."/>
            <person name="Allen-Vercoe E."/>
            <person name="Ambrose C."/>
            <person name="Strauss J."/>
            <person name="Daigneault M."/>
            <person name="Haas B."/>
            <person name="Nusbaum C."/>
            <person name="Birren B."/>
        </authorList>
    </citation>
    <scope>NUCLEOTIDE SEQUENCE [LARGE SCALE GENOMIC DNA]</scope>
    <source>
        <strain evidence="2 3">1_2_48FAA</strain>
    </source>
</reference>
<dbReference type="InterPro" id="IPR036866">
    <property type="entry name" value="RibonucZ/Hydroxyglut_hydro"/>
</dbReference>
<dbReference type="InterPro" id="IPR052159">
    <property type="entry name" value="Competence_DNA_uptake"/>
</dbReference>
<feature type="domain" description="Metallo-beta-lactamase" evidence="1">
    <location>
        <begin position="9"/>
        <end position="79"/>
    </location>
</feature>
<sequence>MKYEIDMLGVGAADALLIRFFDDNDNAYVILVDSGNYSNGKTVADFVKNRYKTYTIDLAICTHCDEDHFGGFIYLLENMKNNPNTSVDIKKILINDPGLHITQDDVKYYQNIDNVRKEARSVYNANGKNLLELIWELSQKRGLSYSEAFSDKHNSEFNGLIDILGPSIDFYKNQALLFRNDLKPYDYALADDNEDAYEIPETKKIYSKKLDEAGNDPSHHNKSSIIFLFKPDDEHYFLFTGDADAESFENFKYQCDIEKIKNIYWMKLPHHGSAHNMSNDMINYIHPKIAYVSTEKYGHYLDKIVVGALKKVGTSIYSTNNTVNVWYHNNTPQRNDYSTAKKL</sequence>
<dbReference type="RefSeq" id="WP_004294936.1">
    <property type="nucleotide sequence ID" value="NZ_AKBX01000004.1"/>
</dbReference>
<dbReference type="AlphaFoldDB" id="E5X262"/>
<dbReference type="PANTHER" id="PTHR30619">
    <property type="entry name" value="DNA INTERNALIZATION/COMPETENCE PROTEIN COMEC/REC2"/>
    <property type="match status" value="1"/>
</dbReference>
<gene>
    <name evidence="2" type="ORF">HMPREF1016_03127</name>
</gene>
<dbReference type="HOGENOM" id="CLU_065110_0_0_10"/>
<evidence type="ECO:0000259" key="1">
    <source>
        <dbReference type="Pfam" id="PF00753"/>
    </source>
</evidence>
<evidence type="ECO:0000313" key="2">
    <source>
        <dbReference type="EMBL" id="EFV28786.1"/>
    </source>
</evidence>
<organism evidence="2 3">
    <name type="scientific">Bacteroides eggerthii 1_2_48FAA</name>
    <dbReference type="NCBI Taxonomy" id="665953"/>
    <lineage>
        <taxon>Bacteria</taxon>
        <taxon>Pseudomonadati</taxon>
        <taxon>Bacteroidota</taxon>
        <taxon>Bacteroidia</taxon>
        <taxon>Bacteroidales</taxon>
        <taxon>Bacteroidaceae</taxon>
        <taxon>Bacteroides</taxon>
    </lineage>
</organism>
<dbReference type="InterPro" id="IPR001279">
    <property type="entry name" value="Metallo-B-lactamas"/>
</dbReference>
<dbReference type="EMBL" id="ACWG01000039">
    <property type="protein sequence ID" value="EFV28786.1"/>
    <property type="molecule type" value="Genomic_DNA"/>
</dbReference>
<evidence type="ECO:0000313" key="3">
    <source>
        <dbReference type="Proteomes" id="UP000003246"/>
    </source>
</evidence>
<proteinExistence type="predicted"/>
<comment type="caution">
    <text evidence="2">The sequence shown here is derived from an EMBL/GenBank/DDBJ whole genome shotgun (WGS) entry which is preliminary data.</text>
</comment>
<dbReference type="Gene3D" id="3.60.15.10">
    <property type="entry name" value="Ribonuclease Z/Hydroxyacylglutathione hydrolase-like"/>
    <property type="match status" value="1"/>
</dbReference>
<protein>
    <recommendedName>
        <fullName evidence="1">Metallo-beta-lactamase domain-containing protein</fullName>
    </recommendedName>
</protein>
<accession>E5X262</accession>
<dbReference type="SUPFAM" id="SSF56281">
    <property type="entry name" value="Metallo-hydrolase/oxidoreductase"/>
    <property type="match status" value="1"/>
</dbReference>
<dbReference type="Proteomes" id="UP000003246">
    <property type="component" value="Unassembled WGS sequence"/>
</dbReference>
<dbReference type="PANTHER" id="PTHR30619:SF1">
    <property type="entry name" value="RECOMBINATION PROTEIN 2"/>
    <property type="match status" value="1"/>
</dbReference>